<comment type="caution">
    <text evidence="6">The sequence shown here is derived from an EMBL/GenBank/DDBJ whole genome shotgun (WGS) entry which is preliminary data.</text>
</comment>
<accession>A0ABU8RRL2</accession>
<dbReference type="Pfam" id="PF00753">
    <property type="entry name" value="Lactamase_B"/>
    <property type="match status" value="1"/>
</dbReference>
<dbReference type="InterPro" id="IPR051453">
    <property type="entry name" value="MBL_Glyoxalase_II"/>
</dbReference>
<dbReference type="Gene3D" id="3.60.15.10">
    <property type="entry name" value="Ribonuclease Z/Hydroxyacylglutathione hydrolase-like"/>
    <property type="match status" value="1"/>
</dbReference>
<evidence type="ECO:0000313" key="7">
    <source>
        <dbReference type="Proteomes" id="UP001361239"/>
    </source>
</evidence>
<dbReference type="SUPFAM" id="SSF56281">
    <property type="entry name" value="Metallo-hydrolase/oxidoreductase"/>
    <property type="match status" value="1"/>
</dbReference>
<gene>
    <name evidence="6" type="ORF">WG901_03755</name>
</gene>
<sequence length="254" mass="27853">MEFETLPVTRFQQNCSILWCEKTRRAAVIDPGGDISEILNFIDMLDLEPEVALVTHGHFDHCGGAAQFADMTGARIEGPHVGDAPLVARLEGQGAFFAGMARAGAANEEVVAQLESQAAEPRGKVRSYEPLRWLEHGDRVHFGEEELEVLHCPGHSKGHVAYFSRAARQAFVGDILFRHTIGAWEHPDGDLPTLIDSIRGRLFPLGDDVAFVPGHGDTSTFGHERAANPFVGDEAFARWSARSIDPALAKPKYF</sequence>
<evidence type="ECO:0000259" key="5">
    <source>
        <dbReference type="SMART" id="SM00849"/>
    </source>
</evidence>
<evidence type="ECO:0000256" key="3">
    <source>
        <dbReference type="ARBA" id="ARBA00022801"/>
    </source>
</evidence>
<protein>
    <submittedName>
        <fullName evidence="6">MBL fold metallo-hydrolase</fullName>
    </submittedName>
</protein>
<proteinExistence type="predicted"/>
<dbReference type="InterPro" id="IPR001279">
    <property type="entry name" value="Metallo-B-lactamas"/>
</dbReference>
<evidence type="ECO:0000256" key="1">
    <source>
        <dbReference type="ARBA" id="ARBA00001947"/>
    </source>
</evidence>
<dbReference type="EMBL" id="JBBHJZ010000001">
    <property type="protein sequence ID" value="MEJ5975735.1"/>
    <property type="molecule type" value="Genomic_DNA"/>
</dbReference>
<keyword evidence="4" id="KW-0862">Zinc</keyword>
<evidence type="ECO:0000256" key="4">
    <source>
        <dbReference type="ARBA" id="ARBA00022833"/>
    </source>
</evidence>
<feature type="domain" description="Metallo-beta-lactamase" evidence="5">
    <location>
        <begin position="12"/>
        <end position="215"/>
    </location>
</feature>
<dbReference type="InterPro" id="IPR036866">
    <property type="entry name" value="RibonucZ/Hydroxyglut_hydro"/>
</dbReference>
<evidence type="ECO:0000256" key="2">
    <source>
        <dbReference type="ARBA" id="ARBA00022723"/>
    </source>
</evidence>
<dbReference type="Proteomes" id="UP001361239">
    <property type="component" value="Unassembled WGS sequence"/>
</dbReference>
<evidence type="ECO:0000313" key="6">
    <source>
        <dbReference type="EMBL" id="MEJ5975735.1"/>
    </source>
</evidence>
<organism evidence="6 7">
    <name type="scientific">Novosphingobium anseongense</name>
    <dbReference type="NCBI Taxonomy" id="3133436"/>
    <lineage>
        <taxon>Bacteria</taxon>
        <taxon>Pseudomonadati</taxon>
        <taxon>Pseudomonadota</taxon>
        <taxon>Alphaproteobacteria</taxon>
        <taxon>Sphingomonadales</taxon>
        <taxon>Sphingomonadaceae</taxon>
        <taxon>Novosphingobium</taxon>
    </lineage>
</organism>
<keyword evidence="3" id="KW-0378">Hydrolase</keyword>
<name>A0ABU8RRL2_9SPHN</name>
<dbReference type="PANTHER" id="PTHR46233:SF3">
    <property type="entry name" value="HYDROXYACYLGLUTATHIONE HYDROLASE GLOC"/>
    <property type="match status" value="1"/>
</dbReference>
<keyword evidence="7" id="KW-1185">Reference proteome</keyword>
<comment type="cofactor">
    <cofactor evidence="1">
        <name>Zn(2+)</name>
        <dbReference type="ChEBI" id="CHEBI:29105"/>
    </cofactor>
</comment>
<keyword evidence="2" id="KW-0479">Metal-binding</keyword>
<reference evidence="6 7" key="1">
    <citation type="submission" date="2024-03" db="EMBL/GenBank/DDBJ databases">
        <authorList>
            <person name="Jo J.-H."/>
        </authorList>
    </citation>
    <scope>NUCLEOTIDE SEQUENCE [LARGE SCALE GENOMIC DNA]</scope>
    <source>
        <strain evidence="6 7">PS1R-30</strain>
    </source>
</reference>
<dbReference type="SMART" id="SM00849">
    <property type="entry name" value="Lactamase_B"/>
    <property type="match status" value="1"/>
</dbReference>
<dbReference type="PANTHER" id="PTHR46233">
    <property type="entry name" value="HYDROXYACYLGLUTATHIONE HYDROLASE GLOC"/>
    <property type="match status" value="1"/>
</dbReference>
<dbReference type="RefSeq" id="WP_339585667.1">
    <property type="nucleotide sequence ID" value="NZ_JBBHJZ010000001.1"/>
</dbReference>